<dbReference type="InterPro" id="IPR015797">
    <property type="entry name" value="NUDIX_hydrolase-like_dom_sf"/>
</dbReference>
<dbReference type="Gene3D" id="3.90.79.10">
    <property type="entry name" value="Nucleoside Triphosphate Pyrophosphohydrolase"/>
    <property type="match status" value="1"/>
</dbReference>
<comment type="similarity">
    <text evidence="1">Belongs to the Nudix hydrolase family.</text>
</comment>
<feature type="compositionally biased region" description="Basic residues" evidence="4">
    <location>
        <begin position="163"/>
        <end position="178"/>
    </location>
</feature>
<evidence type="ECO:0000313" key="6">
    <source>
        <dbReference type="EMBL" id="CAI9294899.1"/>
    </source>
</evidence>
<dbReference type="PRINTS" id="PR01356">
    <property type="entry name" value="GFGPROTEIN"/>
</dbReference>
<evidence type="ECO:0000256" key="3">
    <source>
        <dbReference type="ARBA" id="ARBA00022801"/>
    </source>
</evidence>
<organism evidence="6 7">
    <name type="scientific">Lactuca saligna</name>
    <name type="common">Willowleaf lettuce</name>
    <dbReference type="NCBI Taxonomy" id="75948"/>
    <lineage>
        <taxon>Eukaryota</taxon>
        <taxon>Viridiplantae</taxon>
        <taxon>Streptophyta</taxon>
        <taxon>Embryophyta</taxon>
        <taxon>Tracheophyta</taxon>
        <taxon>Spermatophyta</taxon>
        <taxon>Magnoliopsida</taxon>
        <taxon>eudicotyledons</taxon>
        <taxon>Gunneridae</taxon>
        <taxon>Pentapetalae</taxon>
        <taxon>asterids</taxon>
        <taxon>campanulids</taxon>
        <taxon>Asterales</taxon>
        <taxon>Asteraceae</taxon>
        <taxon>Cichorioideae</taxon>
        <taxon>Cichorieae</taxon>
        <taxon>Lactucinae</taxon>
        <taxon>Lactuca</taxon>
    </lineage>
</organism>
<dbReference type="PROSITE" id="PS51462">
    <property type="entry name" value="NUDIX"/>
    <property type="match status" value="1"/>
</dbReference>
<gene>
    <name evidence="6" type="ORF">LSALG_LOCUS33859</name>
</gene>
<keyword evidence="3" id="KW-0378">Hydrolase</keyword>
<evidence type="ECO:0000259" key="5">
    <source>
        <dbReference type="PROSITE" id="PS51462"/>
    </source>
</evidence>
<accession>A0AA35ZLI9</accession>
<dbReference type="CDD" id="cd04670">
    <property type="entry name" value="NUDIX_ASFGF2_Nudt6"/>
    <property type="match status" value="1"/>
</dbReference>
<dbReference type="Gene3D" id="3.40.630.30">
    <property type="match status" value="1"/>
</dbReference>
<dbReference type="FunFam" id="3.40.630.30:FF:000016">
    <property type="entry name" value="nudix hydrolase 2"/>
    <property type="match status" value="1"/>
</dbReference>
<evidence type="ECO:0000313" key="7">
    <source>
        <dbReference type="Proteomes" id="UP001177003"/>
    </source>
</evidence>
<dbReference type="GO" id="GO:0047631">
    <property type="term" value="F:ADP-ribose diphosphatase activity"/>
    <property type="evidence" value="ECO:0007669"/>
    <property type="project" value="TreeGrafter"/>
</dbReference>
<keyword evidence="2" id="KW-0479">Metal-binding</keyword>
<dbReference type="GO" id="GO:0035529">
    <property type="term" value="F:NADH pyrophosphatase activity"/>
    <property type="evidence" value="ECO:0007669"/>
    <property type="project" value="TreeGrafter"/>
</dbReference>
<keyword evidence="7" id="KW-1185">Reference proteome</keyword>
<evidence type="ECO:0000256" key="2">
    <source>
        <dbReference type="ARBA" id="ARBA00022723"/>
    </source>
</evidence>
<feature type="region of interest" description="Disordered" evidence="4">
    <location>
        <begin position="163"/>
        <end position="182"/>
    </location>
</feature>
<dbReference type="GO" id="GO:0046872">
    <property type="term" value="F:metal ion binding"/>
    <property type="evidence" value="ECO:0007669"/>
    <property type="project" value="UniProtKB-KW"/>
</dbReference>
<dbReference type="Pfam" id="PF18290">
    <property type="entry name" value="Nudix_hydro"/>
    <property type="match status" value="1"/>
</dbReference>
<dbReference type="InterPro" id="IPR020084">
    <property type="entry name" value="NUDIX_hydrolase_CS"/>
</dbReference>
<dbReference type="FunFam" id="3.90.79.10:FF:000015">
    <property type="entry name" value="Nudix hydrolase 8"/>
    <property type="match status" value="1"/>
</dbReference>
<dbReference type="EMBL" id="OX465083">
    <property type="protein sequence ID" value="CAI9294899.1"/>
    <property type="molecule type" value="Genomic_DNA"/>
</dbReference>
<proteinExistence type="inferred from homology"/>
<feature type="domain" description="Nudix hydrolase" evidence="5">
    <location>
        <begin position="291"/>
        <end position="423"/>
    </location>
</feature>
<dbReference type="InterPro" id="IPR003293">
    <property type="entry name" value="Nudix_hydrolase6-like"/>
</dbReference>
<dbReference type="InterPro" id="IPR000086">
    <property type="entry name" value="NUDIX_hydrolase_dom"/>
</dbReference>
<dbReference type="PANTHER" id="PTHR13994">
    <property type="entry name" value="NUDIX HYDROLASE RELATED"/>
    <property type="match status" value="1"/>
</dbReference>
<dbReference type="PANTHER" id="PTHR13994:SF26">
    <property type="entry name" value="NUDIX HYDROLASE 5-RELATED"/>
    <property type="match status" value="1"/>
</dbReference>
<reference evidence="6" key="1">
    <citation type="submission" date="2023-04" db="EMBL/GenBank/DDBJ databases">
        <authorList>
            <person name="Vijverberg K."/>
            <person name="Xiong W."/>
            <person name="Schranz E."/>
        </authorList>
    </citation>
    <scope>NUCLEOTIDE SEQUENCE</scope>
</reference>
<sequence>MALTGAPLLISATFDGIQFCFTLHTKLATFFGTALDHVNSPSGIRWDARSIRVLNNATDNSPSSSKSDIHLSFEFAIFITFLFVKPNFSIALNDFTMFDYTPLVDVFAKQSLRLFPSLCMAVTMRAHRETVKPLSICVRISLKGNGRDHRDTKAKETDNFTTVHHHRHHHHHHHQVNHRHGDTPSIHARELKLLLHSKLESYNNGKIVKGVTVDVKEDMDENVFATLLQTSISQWRQKGKKGVWLKLSLEFASLVKPAVKQGFWYHHAEPTYLMLVYWIPETNHTLPSNASHRVGVAAFVVNSEGEILVVQEKSGVFKGTGVWKLPTGSVEEGEDICTAAIREVKEETGIDTEFVEVLAFRQSHMSFFSKSDLMFVCMLKPTSFAIEKQDSEIEAAKWMPVEEYANQPFVKKRKSFEYIAKICIERKDNKYVGFTALSTAKATSATSSYLYSHHHEE</sequence>
<protein>
    <recommendedName>
        <fullName evidence="5">Nudix hydrolase domain-containing protein</fullName>
    </recommendedName>
</protein>
<evidence type="ECO:0000256" key="4">
    <source>
        <dbReference type="SAM" id="MobiDB-lite"/>
    </source>
</evidence>
<dbReference type="PROSITE" id="PS00893">
    <property type="entry name" value="NUDIX_BOX"/>
    <property type="match status" value="1"/>
</dbReference>
<dbReference type="InterPro" id="IPR040618">
    <property type="entry name" value="Pre-Nudix"/>
</dbReference>
<dbReference type="GO" id="GO:0051287">
    <property type="term" value="F:NAD binding"/>
    <property type="evidence" value="ECO:0007669"/>
    <property type="project" value="TreeGrafter"/>
</dbReference>
<dbReference type="SUPFAM" id="SSF55811">
    <property type="entry name" value="Nudix"/>
    <property type="match status" value="1"/>
</dbReference>
<dbReference type="Pfam" id="PF00293">
    <property type="entry name" value="NUDIX"/>
    <property type="match status" value="1"/>
</dbReference>
<name>A0AA35ZLI9_LACSI</name>
<evidence type="ECO:0000256" key="1">
    <source>
        <dbReference type="ARBA" id="ARBA00005582"/>
    </source>
</evidence>
<dbReference type="AlphaFoldDB" id="A0AA35ZLI9"/>
<dbReference type="Proteomes" id="UP001177003">
    <property type="component" value="Chromosome 7"/>
</dbReference>